<feature type="region of interest" description="Disordered" evidence="7">
    <location>
        <begin position="297"/>
        <end position="320"/>
    </location>
</feature>
<evidence type="ECO:0000256" key="1">
    <source>
        <dbReference type="ARBA" id="ARBA00004141"/>
    </source>
</evidence>
<dbReference type="Proteomes" id="UP000887572">
    <property type="component" value="Unplaced"/>
</dbReference>
<dbReference type="PANTHER" id="PTHR45630:SF7">
    <property type="entry name" value="ENDOPLASMIC RETICULUM TRANSMEMBRANE HELIX TRANSLOCASE"/>
    <property type="match status" value="1"/>
</dbReference>
<dbReference type="WBParaSite" id="Gr19_v10_g9025.t1">
    <property type="protein sequence ID" value="Gr19_v10_g9025.t1"/>
    <property type="gene ID" value="Gr19_v10_g9025"/>
</dbReference>
<dbReference type="GO" id="GO:0005789">
    <property type="term" value="C:endoplasmic reticulum membrane"/>
    <property type="evidence" value="ECO:0007669"/>
    <property type="project" value="TreeGrafter"/>
</dbReference>
<keyword evidence="8" id="KW-1185">Reference proteome</keyword>
<evidence type="ECO:0000256" key="4">
    <source>
        <dbReference type="ARBA" id="ARBA00022840"/>
    </source>
</evidence>
<evidence type="ECO:0000256" key="3">
    <source>
        <dbReference type="ARBA" id="ARBA00022741"/>
    </source>
</evidence>
<organism evidence="8 9">
    <name type="scientific">Globodera rostochiensis</name>
    <name type="common">Golden nematode worm</name>
    <name type="synonym">Heterodera rostochiensis</name>
    <dbReference type="NCBI Taxonomy" id="31243"/>
    <lineage>
        <taxon>Eukaryota</taxon>
        <taxon>Metazoa</taxon>
        <taxon>Ecdysozoa</taxon>
        <taxon>Nematoda</taxon>
        <taxon>Chromadorea</taxon>
        <taxon>Rhabditida</taxon>
        <taxon>Tylenchina</taxon>
        <taxon>Tylenchomorpha</taxon>
        <taxon>Tylenchoidea</taxon>
        <taxon>Heteroderidae</taxon>
        <taxon>Heteroderinae</taxon>
        <taxon>Globodera</taxon>
    </lineage>
</organism>
<dbReference type="SUPFAM" id="SSF140931">
    <property type="entry name" value="Fic-like"/>
    <property type="match status" value="1"/>
</dbReference>
<dbReference type="GO" id="GO:0019829">
    <property type="term" value="F:ATPase-coupled monoatomic cation transmembrane transporter activity"/>
    <property type="evidence" value="ECO:0007669"/>
    <property type="project" value="TreeGrafter"/>
</dbReference>
<dbReference type="SUPFAM" id="SSF56784">
    <property type="entry name" value="HAD-like"/>
    <property type="match status" value="1"/>
</dbReference>
<evidence type="ECO:0000313" key="8">
    <source>
        <dbReference type="Proteomes" id="UP000887572"/>
    </source>
</evidence>
<protein>
    <submittedName>
        <fullName evidence="9">P-type ATPase</fullName>
    </submittedName>
</protein>
<dbReference type="InterPro" id="IPR036412">
    <property type="entry name" value="HAD-like_sf"/>
</dbReference>
<proteinExistence type="predicted"/>
<feature type="region of interest" description="Disordered" evidence="7">
    <location>
        <begin position="375"/>
        <end position="402"/>
    </location>
</feature>
<dbReference type="GO" id="GO:0046872">
    <property type="term" value="F:metal ion binding"/>
    <property type="evidence" value="ECO:0007669"/>
    <property type="project" value="UniProtKB-KW"/>
</dbReference>
<keyword evidence="4" id="KW-0067">ATP-binding</keyword>
<feature type="compositionally biased region" description="Acidic residues" evidence="7">
    <location>
        <begin position="375"/>
        <end position="388"/>
    </location>
</feature>
<dbReference type="GO" id="GO:0005524">
    <property type="term" value="F:ATP binding"/>
    <property type="evidence" value="ECO:0007669"/>
    <property type="project" value="UniProtKB-KW"/>
</dbReference>
<evidence type="ECO:0000256" key="6">
    <source>
        <dbReference type="ARBA" id="ARBA00022967"/>
    </source>
</evidence>
<comment type="subcellular location">
    <subcellularLocation>
        <location evidence="1">Membrane</location>
        <topology evidence="1">Multi-pass membrane protein</topology>
    </subcellularLocation>
</comment>
<evidence type="ECO:0000256" key="5">
    <source>
        <dbReference type="ARBA" id="ARBA00022842"/>
    </source>
</evidence>
<sequence length="578" mass="64377">MYFSVPVTEADDETTAEDDVLLAVKNEGGGKGASAILQFCAPIGACRHLPKIATWHVGAGILRTHDVSVGEDFEPMDWDEVPAEMDKFVREERGRREGRERHTAVLRTDRRLSPFAKDRDLVPTLKEHQSAEISLELHKSILGRHVGAGILPTHDVSVGDDFDPMDWDEVPTEMDKFFSNPPADYDLHYQQLAQAGARIVALGIREIGQLSHQQIREISREELERELHFAGFAVISCPLKPDSRQMVAEIADASHRVVMITGDNVLTAIHVANVLRFIRRNRTALILDSQTDIAAGQRKSVSTAEQLDNQHNDEENGGDQWLWRSAHDAGKSVSMSTEELVGKHLRFSHHKFELCITGAACNRKMYFSVPVTEDGVEEEDMPAPDAGEEIGAGGEERGRRERRENTAILRTFDREFSPFSGDRQLLPLLNDLKAETITLEDIFTLHKGVLGRHVAAGVLRTYDVSVGEVFDPMDWDEVPGEMDKFLAWLNAELRSGLMSSAELAARASHKFNAATQPAAAELLSLLSTIKSAAPVNSKKAPISTINRATNYMEIHIFFAHSEQRINARNSVFSFGWSF</sequence>
<keyword evidence="2" id="KW-0479">Metal-binding</keyword>
<evidence type="ECO:0000313" key="9">
    <source>
        <dbReference type="WBParaSite" id="Gr19_v10_g9025.t1"/>
    </source>
</evidence>
<keyword evidence="6" id="KW-1278">Translocase</keyword>
<dbReference type="PANTHER" id="PTHR45630">
    <property type="entry name" value="CATION-TRANSPORTING ATPASE-RELATED"/>
    <property type="match status" value="1"/>
</dbReference>
<dbReference type="InterPro" id="IPR036597">
    <property type="entry name" value="Fido-like_dom_sf"/>
</dbReference>
<dbReference type="AlphaFoldDB" id="A0A914IAJ6"/>
<dbReference type="GO" id="GO:0015662">
    <property type="term" value="F:P-type ion transporter activity"/>
    <property type="evidence" value="ECO:0007669"/>
    <property type="project" value="TreeGrafter"/>
</dbReference>
<evidence type="ECO:0000256" key="2">
    <source>
        <dbReference type="ARBA" id="ARBA00022723"/>
    </source>
</evidence>
<dbReference type="InterPro" id="IPR006544">
    <property type="entry name" value="P-type_TPase_V"/>
</dbReference>
<keyword evidence="3" id="KW-0547">Nucleotide-binding</keyword>
<reference evidence="9" key="1">
    <citation type="submission" date="2022-11" db="UniProtKB">
        <authorList>
            <consortium name="WormBaseParasite"/>
        </authorList>
    </citation>
    <scope>IDENTIFICATION</scope>
</reference>
<keyword evidence="5" id="KW-0460">Magnesium</keyword>
<accession>A0A914IAJ6</accession>
<dbReference type="InterPro" id="IPR023214">
    <property type="entry name" value="HAD_sf"/>
</dbReference>
<dbReference type="GO" id="GO:0006874">
    <property type="term" value="P:intracellular calcium ion homeostasis"/>
    <property type="evidence" value="ECO:0007669"/>
    <property type="project" value="TreeGrafter"/>
</dbReference>
<dbReference type="Gene3D" id="3.40.50.1000">
    <property type="entry name" value="HAD superfamily/HAD-like"/>
    <property type="match status" value="1"/>
</dbReference>
<evidence type="ECO:0000256" key="7">
    <source>
        <dbReference type="SAM" id="MobiDB-lite"/>
    </source>
</evidence>
<name>A0A914IAJ6_GLORO</name>
<dbReference type="Gene3D" id="1.10.3290.10">
    <property type="entry name" value="Fido-like domain"/>
    <property type="match status" value="1"/>
</dbReference>